<feature type="transmembrane region" description="Helical" evidence="1">
    <location>
        <begin position="47"/>
        <end position="68"/>
    </location>
</feature>
<accession>A0AAV6Y6N1</accession>
<reference evidence="2" key="1">
    <citation type="submission" date="2019-10" db="EMBL/GenBank/DDBJ databases">
        <authorList>
            <person name="Zhang R."/>
            <person name="Pan Y."/>
            <person name="Wang J."/>
            <person name="Ma R."/>
            <person name="Yu S."/>
        </authorList>
    </citation>
    <scope>NUCLEOTIDE SEQUENCE</scope>
    <source>
        <strain evidence="2">LA-IB0</strain>
        <tissue evidence="2">Leaf</tissue>
    </source>
</reference>
<protein>
    <submittedName>
        <fullName evidence="2">Uncharacterized protein</fullName>
    </submittedName>
</protein>
<gene>
    <name evidence="2" type="ORF">BUALT_Bualt02G0153400</name>
</gene>
<keyword evidence="1" id="KW-1133">Transmembrane helix</keyword>
<proteinExistence type="predicted"/>
<keyword evidence="3" id="KW-1185">Reference proteome</keyword>
<dbReference type="EMBL" id="WHWC01000002">
    <property type="protein sequence ID" value="KAG8388707.1"/>
    <property type="molecule type" value="Genomic_DNA"/>
</dbReference>
<dbReference type="PANTHER" id="PTHR35307:SF3">
    <property type="entry name" value="DUF4220 DOMAIN-CONTAINING PROTEIN"/>
    <property type="match status" value="1"/>
</dbReference>
<feature type="transmembrane region" description="Helical" evidence="1">
    <location>
        <begin position="16"/>
        <end position="35"/>
    </location>
</feature>
<keyword evidence="1" id="KW-0812">Transmembrane</keyword>
<organism evidence="2 3">
    <name type="scientific">Buddleja alternifolia</name>
    <dbReference type="NCBI Taxonomy" id="168488"/>
    <lineage>
        <taxon>Eukaryota</taxon>
        <taxon>Viridiplantae</taxon>
        <taxon>Streptophyta</taxon>
        <taxon>Embryophyta</taxon>
        <taxon>Tracheophyta</taxon>
        <taxon>Spermatophyta</taxon>
        <taxon>Magnoliopsida</taxon>
        <taxon>eudicotyledons</taxon>
        <taxon>Gunneridae</taxon>
        <taxon>Pentapetalae</taxon>
        <taxon>asterids</taxon>
        <taxon>lamiids</taxon>
        <taxon>Lamiales</taxon>
        <taxon>Scrophulariaceae</taxon>
        <taxon>Buddlejeae</taxon>
        <taxon>Buddleja</taxon>
    </lineage>
</organism>
<feature type="transmembrane region" description="Helical" evidence="1">
    <location>
        <begin position="88"/>
        <end position="106"/>
    </location>
</feature>
<dbReference type="AlphaFoldDB" id="A0AAV6Y6N1"/>
<feature type="transmembrane region" description="Helical" evidence="1">
    <location>
        <begin position="113"/>
        <end position="133"/>
    </location>
</feature>
<keyword evidence="1" id="KW-0472">Membrane</keyword>
<sequence length="489" mass="54644">MSETDGHVQKQLEAPMPWIGIYIAAASLLCTLAMAADAFNGFRTKKFWFPSKFFSLSAASLTFLAIAMKLPVDLTTQMCDVTDRLAKLSSLVFLSTSMANFMTSLGSMANKDILMNVVALGVLVITVTVNVSIQLVECHPFGGSSDSDGYAVHDTIPVRFQLRVVDKIDSGHSDYWSNSWDDCPGFQMVHCHKQLEQTHRKCVHGRGILDSEDGGVETKLVVLQYWTSQEQKSPTVSCFDYVKRSKMMRSSSGNHKVVSEAITGKTQQPEDLLQLLRRSCNFSGVKEFDSHQILSLHSQDLPYCWSLPVATLTSIALALPNVDKQKSESLKKSVAEGLRYVKLVDKYLEKKEGLVDIRNAAEVVWIDVELYQKWQDNDLLEISLKGKSSMEILQKLGDKAEKTVLEFTRNVGDCLMKNPLNWPTNVIAAYSMYMISRTILPMAPHEENDKTGEKLFEQLSIMIADILAACLTNLAHVTTVKCHRIAIEK</sequence>
<name>A0AAV6Y6N1_9LAMI</name>
<dbReference type="Proteomes" id="UP000826271">
    <property type="component" value="Unassembled WGS sequence"/>
</dbReference>
<evidence type="ECO:0000313" key="2">
    <source>
        <dbReference type="EMBL" id="KAG8388707.1"/>
    </source>
</evidence>
<evidence type="ECO:0000256" key="1">
    <source>
        <dbReference type="SAM" id="Phobius"/>
    </source>
</evidence>
<dbReference type="PANTHER" id="PTHR35307">
    <property type="entry name" value="PROTEIN, PUTATIVE-RELATED"/>
    <property type="match status" value="1"/>
</dbReference>
<comment type="caution">
    <text evidence="2">The sequence shown here is derived from an EMBL/GenBank/DDBJ whole genome shotgun (WGS) entry which is preliminary data.</text>
</comment>
<evidence type="ECO:0000313" key="3">
    <source>
        <dbReference type="Proteomes" id="UP000826271"/>
    </source>
</evidence>